<accession>A0AAD5CXX3</accession>
<sequence>MVTTPVNLLQKKSSRPTWLHEGWDMVLKKRTSGATQGSVDRVVSSSGFVNILGTIARSGTKEFTEAITI</sequence>
<reference evidence="1" key="1">
    <citation type="submission" date="2022-06" db="EMBL/GenBank/DDBJ databases">
        <title>Uncovering the hologenomic basis of an extraordinary plant invasion.</title>
        <authorList>
            <person name="Bieker V.C."/>
            <person name="Martin M.D."/>
            <person name="Gilbert T."/>
            <person name="Hodgins K."/>
            <person name="Battlay P."/>
            <person name="Petersen B."/>
            <person name="Wilson J."/>
        </authorList>
    </citation>
    <scope>NUCLEOTIDE SEQUENCE</scope>
    <source>
        <strain evidence="1">AA19_3_7</strain>
        <tissue evidence="1">Leaf</tissue>
    </source>
</reference>
<comment type="caution">
    <text evidence="1">The sequence shown here is derived from an EMBL/GenBank/DDBJ whole genome shotgun (WGS) entry which is preliminary data.</text>
</comment>
<organism evidence="1 2">
    <name type="scientific">Ambrosia artemisiifolia</name>
    <name type="common">Common ragweed</name>
    <dbReference type="NCBI Taxonomy" id="4212"/>
    <lineage>
        <taxon>Eukaryota</taxon>
        <taxon>Viridiplantae</taxon>
        <taxon>Streptophyta</taxon>
        <taxon>Embryophyta</taxon>
        <taxon>Tracheophyta</taxon>
        <taxon>Spermatophyta</taxon>
        <taxon>Magnoliopsida</taxon>
        <taxon>eudicotyledons</taxon>
        <taxon>Gunneridae</taxon>
        <taxon>Pentapetalae</taxon>
        <taxon>asterids</taxon>
        <taxon>campanulids</taxon>
        <taxon>Asterales</taxon>
        <taxon>Asteraceae</taxon>
        <taxon>Asteroideae</taxon>
        <taxon>Heliantheae alliance</taxon>
        <taxon>Heliantheae</taxon>
        <taxon>Ambrosia</taxon>
    </lineage>
</organism>
<evidence type="ECO:0000313" key="1">
    <source>
        <dbReference type="EMBL" id="KAI7748551.1"/>
    </source>
</evidence>
<gene>
    <name evidence="1" type="ORF">M8C21_008481</name>
</gene>
<dbReference type="EMBL" id="JAMZMK010006502">
    <property type="protein sequence ID" value="KAI7748551.1"/>
    <property type="molecule type" value="Genomic_DNA"/>
</dbReference>
<evidence type="ECO:0000313" key="2">
    <source>
        <dbReference type="Proteomes" id="UP001206925"/>
    </source>
</evidence>
<keyword evidence="2" id="KW-1185">Reference proteome</keyword>
<proteinExistence type="predicted"/>
<protein>
    <submittedName>
        <fullName evidence="1">Uncharacterized protein</fullName>
    </submittedName>
</protein>
<dbReference type="AlphaFoldDB" id="A0AAD5CXX3"/>
<name>A0AAD5CXX3_AMBAR</name>
<dbReference type="Proteomes" id="UP001206925">
    <property type="component" value="Unassembled WGS sequence"/>
</dbReference>